<gene>
    <name evidence="1" type="ORF">FOL46_003884</name>
    <name evidence="2" type="ORF">FOZ61_008529</name>
</gene>
<evidence type="ECO:0000313" key="1">
    <source>
        <dbReference type="EMBL" id="KAF4665114.1"/>
    </source>
</evidence>
<proteinExistence type="predicted"/>
<reference evidence="3 4" key="1">
    <citation type="submission" date="2020-04" db="EMBL/GenBank/DDBJ databases">
        <title>Perkinsus olseni comparative genomics.</title>
        <authorList>
            <person name="Bogema D.R."/>
        </authorList>
    </citation>
    <scope>NUCLEOTIDE SEQUENCE [LARGE SCALE GENOMIC DNA]</scope>
    <source>
        <strain evidence="2">ATCC PRA-179</strain>
        <strain evidence="1">ATCC PRA-31</strain>
    </source>
</reference>
<name>A0A7J6M6M5_PEROL</name>
<accession>A0A7J6M6M5</accession>
<dbReference type="EMBL" id="JABAHT010000057">
    <property type="protein sequence ID" value="KAF4667218.1"/>
    <property type="molecule type" value="Genomic_DNA"/>
</dbReference>
<evidence type="ECO:0000313" key="4">
    <source>
        <dbReference type="Proteomes" id="UP000572268"/>
    </source>
</evidence>
<dbReference type="Proteomes" id="UP000572268">
    <property type="component" value="Unassembled WGS sequence"/>
</dbReference>
<dbReference type="EMBL" id="JABANN010000242">
    <property type="protein sequence ID" value="KAF4665114.1"/>
    <property type="molecule type" value="Genomic_DNA"/>
</dbReference>
<sequence length="134" mass="15504">MHRTNIVSEEANQRLAMDARKLIVEKAIADMNRNMTPRPMWTSPREFARGRLDTEGLLPVLASKGDVDSVEKSDFIETKKHYKFEKNTVQLGSPWCPTARNPFAHFRITGHCRTTLYHQPYKALCIERDKKSET</sequence>
<dbReference type="Proteomes" id="UP000570595">
    <property type="component" value="Unassembled WGS sequence"/>
</dbReference>
<evidence type="ECO:0000313" key="2">
    <source>
        <dbReference type="EMBL" id="KAF4667218.1"/>
    </source>
</evidence>
<protein>
    <submittedName>
        <fullName evidence="2">Uncharacterized protein</fullName>
    </submittedName>
</protein>
<comment type="caution">
    <text evidence="2">The sequence shown here is derived from an EMBL/GenBank/DDBJ whole genome shotgun (WGS) entry which is preliminary data.</text>
</comment>
<dbReference type="AlphaFoldDB" id="A0A7J6M6M5"/>
<evidence type="ECO:0000313" key="3">
    <source>
        <dbReference type="Proteomes" id="UP000570595"/>
    </source>
</evidence>
<organism evidence="2 3">
    <name type="scientific">Perkinsus olseni</name>
    <name type="common">Perkinsus atlanticus</name>
    <dbReference type="NCBI Taxonomy" id="32597"/>
    <lineage>
        <taxon>Eukaryota</taxon>
        <taxon>Sar</taxon>
        <taxon>Alveolata</taxon>
        <taxon>Perkinsozoa</taxon>
        <taxon>Perkinsea</taxon>
        <taxon>Perkinsida</taxon>
        <taxon>Perkinsidae</taxon>
        <taxon>Perkinsus</taxon>
    </lineage>
</organism>